<reference evidence="1 2" key="1">
    <citation type="journal article" date="2014" name="Genome Announc.">
        <title>Draft Genome Sequence of Lutibaculum baratangense Strain AMV1T, Isolated from a Mud Volcano in Andamans, India.</title>
        <authorList>
            <person name="Singh A."/>
            <person name="Sreenivas A."/>
            <person name="Sathyanarayana Reddy G."/>
            <person name="Pinnaka A.K."/>
            <person name="Shivaji S."/>
        </authorList>
    </citation>
    <scope>NUCLEOTIDE SEQUENCE [LARGE SCALE GENOMIC DNA]</scope>
    <source>
        <strain evidence="1 2">AMV1</strain>
    </source>
</reference>
<comment type="caution">
    <text evidence="1">The sequence shown here is derived from an EMBL/GenBank/DDBJ whole genome shotgun (WGS) entry which is preliminary data.</text>
</comment>
<dbReference type="STRING" id="631454.N177_3196"/>
<evidence type="ECO:0000313" key="1">
    <source>
        <dbReference type="EMBL" id="ESR23128.1"/>
    </source>
</evidence>
<keyword evidence="2" id="KW-1185">Reference proteome</keyword>
<evidence type="ECO:0000313" key="2">
    <source>
        <dbReference type="Proteomes" id="UP000017819"/>
    </source>
</evidence>
<dbReference type="Proteomes" id="UP000017819">
    <property type="component" value="Unassembled WGS sequence"/>
</dbReference>
<dbReference type="AlphaFoldDB" id="V4T9C2"/>
<gene>
    <name evidence="1" type="ORF">N177_3196</name>
</gene>
<organism evidence="1 2">
    <name type="scientific">Lutibaculum baratangense AMV1</name>
    <dbReference type="NCBI Taxonomy" id="631454"/>
    <lineage>
        <taxon>Bacteria</taxon>
        <taxon>Pseudomonadati</taxon>
        <taxon>Pseudomonadota</taxon>
        <taxon>Alphaproteobacteria</taxon>
        <taxon>Hyphomicrobiales</taxon>
        <taxon>Tepidamorphaceae</taxon>
        <taxon>Lutibaculum</taxon>
    </lineage>
</organism>
<protein>
    <submittedName>
        <fullName evidence="1">Uncharacterized protein</fullName>
    </submittedName>
</protein>
<proteinExistence type="predicted"/>
<dbReference type="EMBL" id="AWXZ01000039">
    <property type="protein sequence ID" value="ESR23128.1"/>
    <property type="molecule type" value="Genomic_DNA"/>
</dbReference>
<accession>V4T9C2</accession>
<sequence>MLLEFANARIVRTGMRHLLKDRLIEVSMLLLEFVKVRLQRHEWSPLRRVPTS</sequence>
<name>V4T9C2_9HYPH</name>